<organism evidence="2 3">
    <name type="scientific">Caenorhabditis auriculariae</name>
    <dbReference type="NCBI Taxonomy" id="2777116"/>
    <lineage>
        <taxon>Eukaryota</taxon>
        <taxon>Metazoa</taxon>
        <taxon>Ecdysozoa</taxon>
        <taxon>Nematoda</taxon>
        <taxon>Chromadorea</taxon>
        <taxon>Rhabditida</taxon>
        <taxon>Rhabditina</taxon>
        <taxon>Rhabditomorpha</taxon>
        <taxon>Rhabditoidea</taxon>
        <taxon>Rhabditidae</taxon>
        <taxon>Peloderinae</taxon>
        <taxon>Caenorhabditis</taxon>
    </lineage>
</organism>
<dbReference type="Proteomes" id="UP000835052">
    <property type="component" value="Unassembled WGS sequence"/>
</dbReference>
<evidence type="ECO:0000313" key="2">
    <source>
        <dbReference type="EMBL" id="CAD6185343.1"/>
    </source>
</evidence>
<name>A0A8S1GRP9_9PELO</name>
<gene>
    <name evidence="2" type="ORF">CAUJ_LOCUS1262</name>
</gene>
<feature type="region of interest" description="Disordered" evidence="1">
    <location>
        <begin position="1"/>
        <end position="21"/>
    </location>
</feature>
<keyword evidence="3" id="KW-1185">Reference proteome</keyword>
<protein>
    <submittedName>
        <fullName evidence="2">Uncharacterized protein</fullName>
    </submittedName>
</protein>
<evidence type="ECO:0000256" key="1">
    <source>
        <dbReference type="SAM" id="MobiDB-lite"/>
    </source>
</evidence>
<sequence>MLNRWVPSSYHTGKAQGTAEGSKAWRGVFALGVAHEANKNSNAFPTDARHIIDGRFDQAIKRLDSRVGAHLISWLTQRPIIKGCLGTRHPISQLMMDGY</sequence>
<proteinExistence type="predicted"/>
<dbReference type="EMBL" id="CAJGYM010000002">
    <property type="protein sequence ID" value="CAD6185343.1"/>
    <property type="molecule type" value="Genomic_DNA"/>
</dbReference>
<evidence type="ECO:0000313" key="3">
    <source>
        <dbReference type="Proteomes" id="UP000835052"/>
    </source>
</evidence>
<comment type="caution">
    <text evidence="2">The sequence shown here is derived from an EMBL/GenBank/DDBJ whole genome shotgun (WGS) entry which is preliminary data.</text>
</comment>
<accession>A0A8S1GRP9</accession>
<dbReference type="AlphaFoldDB" id="A0A8S1GRP9"/>
<reference evidence="2" key="1">
    <citation type="submission" date="2020-10" db="EMBL/GenBank/DDBJ databases">
        <authorList>
            <person name="Kikuchi T."/>
        </authorList>
    </citation>
    <scope>NUCLEOTIDE SEQUENCE</scope>
    <source>
        <strain evidence="2">NKZ352</strain>
    </source>
</reference>